<dbReference type="Pfam" id="PF12420">
    <property type="entry name" value="DUF3671"/>
    <property type="match status" value="1"/>
</dbReference>
<dbReference type="AlphaFoldDB" id="A0A0J9U1D0"/>
<dbReference type="Proteomes" id="UP000053239">
    <property type="component" value="Unassembled WGS sequence"/>
</dbReference>
<reference evidence="2 3" key="1">
    <citation type="submission" date="2011-09" db="EMBL/GenBank/DDBJ databases">
        <title>The Genome Sequence of Plasmodium vivax North Korean.</title>
        <authorList>
            <consortium name="The Broad Institute Genome Sequencing Platform"/>
            <consortium name="The Broad Institute Genome Sequencing Center for Infectious Disease"/>
            <person name="Neafsey D."/>
            <person name="Carlton J."/>
            <person name="Barnwell J."/>
            <person name="Collins W."/>
            <person name="Escalante A."/>
            <person name="Mullikin J."/>
            <person name="Saul A."/>
            <person name="Guigo R."/>
            <person name="Camara F."/>
            <person name="Young S.K."/>
            <person name="Zeng Q."/>
            <person name="Gargeya S."/>
            <person name="Fitzgerald M."/>
            <person name="Haas B."/>
            <person name="Abouelleil A."/>
            <person name="Alvarado L."/>
            <person name="Arachchi H.M."/>
            <person name="Berlin A."/>
            <person name="Brown A."/>
            <person name="Chapman S.B."/>
            <person name="Chen Z."/>
            <person name="Dunbar C."/>
            <person name="Freedman E."/>
            <person name="Gearin G."/>
            <person name="Gellesch M."/>
            <person name="Goldberg J."/>
            <person name="Griggs A."/>
            <person name="Gujja S."/>
            <person name="Heiman D."/>
            <person name="Howarth C."/>
            <person name="Larson L."/>
            <person name="Lui A."/>
            <person name="MacDonald P.J.P."/>
            <person name="Montmayeur A."/>
            <person name="Murphy C."/>
            <person name="Neiman D."/>
            <person name="Pearson M."/>
            <person name="Priest M."/>
            <person name="Roberts A."/>
            <person name="Saif S."/>
            <person name="Shea T."/>
            <person name="Shenoy N."/>
            <person name="Sisk P."/>
            <person name="Stolte C."/>
            <person name="Sykes S."/>
            <person name="Wortman J."/>
            <person name="Nusbaum C."/>
            <person name="Birren B."/>
        </authorList>
    </citation>
    <scope>NUCLEOTIDE SEQUENCE [LARGE SCALE GENOMIC DNA]</scope>
    <source>
        <strain evidence="2 3">North Korean</strain>
    </source>
</reference>
<evidence type="ECO:0000313" key="3">
    <source>
        <dbReference type="Proteomes" id="UP000053239"/>
    </source>
</evidence>
<keyword evidence="1" id="KW-0472">Membrane</keyword>
<protein>
    <submittedName>
        <fullName evidence="2">Uncharacterized protein</fullName>
    </submittedName>
</protein>
<organism evidence="2 3">
    <name type="scientific">Plasmodium vivax North Korean</name>
    <dbReference type="NCBI Taxonomy" id="1035514"/>
    <lineage>
        <taxon>Eukaryota</taxon>
        <taxon>Sar</taxon>
        <taxon>Alveolata</taxon>
        <taxon>Apicomplexa</taxon>
        <taxon>Aconoidasida</taxon>
        <taxon>Haemosporida</taxon>
        <taxon>Plasmodiidae</taxon>
        <taxon>Plasmodium</taxon>
        <taxon>Plasmodium (Plasmodium)</taxon>
    </lineage>
</organism>
<sequence>MVQLSSKILGEKINLVALFKNFTFAFLTWRSLAYYDVGTFSKSIENINEHHKIWNTNCSRLLARHEQQRELKDTPFRHNLPDRNLPKNIRNVSDHIPTYSEVRRKASNNFDVYMKNYKDRYMKKKGLSKLDCYYENKLFSKFCHIRDISERMQNDKKRWKKLFLKKYGICLIIFSLIPALGLIFHILFGIDGMPGIYGLCRGGHFKTVDGVTTHKEKLKDGSVCPRKRFYDSKDTLTKFEYVNFIFTLIAITIVVFVVFYILIKVIKYENIKSGKGKKYAK</sequence>
<dbReference type="EMBL" id="KQ235301">
    <property type="protein sequence ID" value="KNA00883.1"/>
    <property type="molecule type" value="Genomic_DNA"/>
</dbReference>
<evidence type="ECO:0000256" key="1">
    <source>
        <dbReference type="SAM" id="Phobius"/>
    </source>
</evidence>
<evidence type="ECO:0000313" key="2">
    <source>
        <dbReference type="EMBL" id="KNA00883.1"/>
    </source>
</evidence>
<gene>
    <name evidence="2" type="ORF">PVNG_06133</name>
</gene>
<accession>A0A0J9U1D0</accession>
<dbReference type="InterPro" id="IPR022139">
    <property type="entry name" value="Fam-L/Fam-M-like_plasmodium"/>
</dbReference>
<name>A0A0J9U1D0_PLAVI</name>
<feature type="transmembrane region" description="Helical" evidence="1">
    <location>
        <begin position="241"/>
        <end position="263"/>
    </location>
</feature>
<keyword evidence="1" id="KW-0812">Transmembrane</keyword>
<proteinExistence type="predicted"/>
<feature type="transmembrane region" description="Helical" evidence="1">
    <location>
        <begin position="167"/>
        <end position="188"/>
    </location>
</feature>
<keyword evidence="1" id="KW-1133">Transmembrane helix</keyword>
<dbReference type="OrthoDB" id="389413at2759"/>